<organism evidence="9 10">
    <name type="scientific">Lentisphaera araneosa HTCC2155</name>
    <dbReference type="NCBI Taxonomy" id="313628"/>
    <lineage>
        <taxon>Bacteria</taxon>
        <taxon>Pseudomonadati</taxon>
        <taxon>Lentisphaerota</taxon>
        <taxon>Lentisphaeria</taxon>
        <taxon>Lentisphaerales</taxon>
        <taxon>Lentisphaeraceae</taxon>
        <taxon>Lentisphaera</taxon>
    </lineage>
</organism>
<dbReference type="GO" id="GO:0005886">
    <property type="term" value="C:plasma membrane"/>
    <property type="evidence" value="ECO:0007669"/>
    <property type="project" value="UniProtKB-SubCell"/>
</dbReference>
<evidence type="ECO:0000313" key="9">
    <source>
        <dbReference type="EMBL" id="EDM27897.1"/>
    </source>
</evidence>
<evidence type="ECO:0000256" key="5">
    <source>
        <dbReference type="ARBA" id="ARBA00022801"/>
    </source>
</evidence>
<keyword evidence="10" id="KW-1185">Reference proteome</keyword>
<evidence type="ECO:0000256" key="4">
    <source>
        <dbReference type="ARBA" id="ARBA00022692"/>
    </source>
</evidence>
<dbReference type="OrthoDB" id="8904128at2"/>
<feature type="transmembrane region" description="Helical" evidence="8">
    <location>
        <begin position="100"/>
        <end position="121"/>
    </location>
</feature>
<evidence type="ECO:0008006" key="11">
    <source>
        <dbReference type="Google" id="ProtNLM"/>
    </source>
</evidence>
<evidence type="ECO:0000256" key="6">
    <source>
        <dbReference type="ARBA" id="ARBA00022989"/>
    </source>
</evidence>
<sequence>MKYSHAIGLCLLANWPSLAWLFYRFKESDGHCLFALAILILFISKEKKLEIVTAHQVKWSLILNFLALITLFSGLPPIALAFILIINLNLFISLSFQKAWFWPSFSLLVLSLPIMSSLQFFFGYPLRLLATQASAILLKVGGINVYAHGTVLEWQGRQTVVDAPCSGINMLWAGLLLISIIALYEKLSTLQFFKFFTMGFGVIFLANVIRNTTLFYLENTPLQLPEFTHNAVGLFVFALFAFSLLLIQKRISNAKALS</sequence>
<evidence type="ECO:0000256" key="1">
    <source>
        <dbReference type="ARBA" id="ARBA00004651"/>
    </source>
</evidence>
<comment type="caution">
    <text evidence="9">The sequence shown here is derived from an EMBL/GenBank/DDBJ whole genome shotgun (WGS) entry which is preliminary data.</text>
</comment>
<dbReference type="Pfam" id="PF09721">
    <property type="entry name" value="Exosortase_EpsH"/>
    <property type="match status" value="1"/>
</dbReference>
<reference evidence="9 10" key="1">
    <citation type="journal article" date="2010" name="J. Bacteriol.">
        <title>Genome sequence of Lentisphaera araneosa HTCC2155T, the type species of the order Lentisphaerales in the phylum Lentisphaerae.</title>
        <authorList>
            <person name="Thrash J.C."/>
            <person name="Cho J.C."/>
            <person name="Vergin K.L."/>
            <person name="Morris R.M."/>
            <person name="Giovannoni S.J."/>
        </authorList>
    </citation>
    <scope>NUCLEOTIDE SEQUENCE [LARGE SCALE GENOMIC DNA]</scope>
    <source>
        <strain evidence="9 10">HTCC2155</strain>
    </source>
</reference>
<dbReference type="AlphaFoldDB" id="A6DKJ9"/>
<accession>A6DKJ9</accession>
<dbReference type="GO" id="GO:0008233">
    <property type="term" value="F:peptidase activity"/>
    <property type="evidence" value="ECO:0007669"/>
    <property type="project" value="UniProtKB-KW"/>
</dbReference>
<keyword evidence="2" id="KW-1003">Cell membrane</keyword>
<proteinExistence type="predicted"/>
<dbReference type="InterPro" id="IPR019127">
    <property type="entry name" value="Exosortase"/>
</dbReference>
<feature type="transmembrane region" description="Helical" evidence="8">
    <location>
        <begin position="128"/>
        <end position="147"/>
    </location>
</feature>
<keyword evidence="3" id="KW-0645">Protease</keyword>
<evidence type="ECO:0000256" key="8">
    <source>
        <dbReference type="SAM" id="Phobius"/>
    </source>
</evidence>
<gene>
    <name evidence="9" type="ORF">LNTAR_00810</name>
</gene>
<dbReference type="NCBIfam" id="TIGR04178">
    <property type="entry name" value="exo_archaeo"/>
    <property type="match status" value="1"/>
</dbReference>
<dbReference type="InterPro" id="IPR026392">
    <property type="entry name" value="Exo/Archaeosortase_dom"/>
</dbReference>
<evidence type="ECO:0000256" key="2">
    <source>
        <dbReference type="ARBA" id="ARBA00022475"/>
    </source>
</evidence>
<keyword evidence="7 8" id="KW-0472">Membrane</keyword>
<dbReference type="eggNOG" id="ENOG502ZAMD">
    <property type="taxonomic scope" value="Bacteria"/>
</dbReference>
<protein>
    <recommendedName>
        <fullName evidence="11">Eight transmembrane protein EpsH</fullName>
    </recommendedName>
</protein>
<keyword evidence="6 8" id="KW-1133">Transmembrane helix</keyword>
<keyword evidence="4 8" id="KW-0812">Transmembrane</keyword>
<evidence type="ECO:0000256" key="7">
    <source>
        <dbReference type="ARBA" id="ARBA00023136"/>
    </source>
</evidence>
<dbReference type="RefSeq" id="WP_007278411.1">
    <property type="nucleotide sequence ID" value="NZ_ABCK01000007.1"/>
</dbReference>
<feature type="transmembrane region" description="Helical" evidence="8">
    <location>
        <begin position="192"/>
        <end position="209"/>
    </location>
</feature>
<keyword evidence="5" id="KW-0378">Hydrolase</keyword>
<feature type="transmembrane region" description="Helical" evidence="8">
    <location>
        <begin position="229"/>
        <end position="247"/>
    </location>
</feature>
<comment type="subcellular location">
    <subcellularLocation>
        <location evidence="1">Cell membrane</location>
        <topology evidence="1">Multi-pass membrane protein</topology>
    </subcellularLocation>
</comment>
<dbReference type="GO" id="GO:0006508">
    <property type="term" value="P:proteolysis"/>
    <property type="evidence" value="ECO:0007669"/>
    <property type="project" value="UniProtKB-KW"/>
</dbReference>
<dbReference type="Proteomes" id="UP000004947">
    <property type="component" value="Unassembled WGS sequence"/>
</dbReference>
<dbReference type="EMBL" id="ABCK01000007">
    <property type="protein sequence ID" value="EDM27897.1"/>
    <property type="molecule type" value="Genomic_DNA"/>
</dbReference>
<dbReference type="STRING" id="313628.LNTAR_00810"/>
<name>A6DKJ9_9BACT</name>
<evidence type="ECO:0000256" key="3">
    <source>
        <dbReference type="ARBA" id="ARBA00022670"/>
    </source>
</evidence>
<evidence type="ECO:0000313" key="10">
    <source>
        <dbReference type="Proteomes" id="UP000004947"/>
    </source>
</evidence>
<feature type="transmembrane region" description="Helical" evidence="8">
    <location>
        <begin position="65"/>
        <end position="88"/>
    </location>
</feature>
<feature type="transmembrane region" description="Helical" evidence="8">
    <location>
        <begin position="167"/>
        <end position="185"/>
    </location>
</feature>
<feature type="transmembrane region" description="Helical" evidence="8">
    <location>
        <begin position="29"/>
        <end position="44"/>
    </location>
</feature>